<dbReference type="AlphaFoldDB" id="A0A0C3S323"/>
<protein>
    <submittedName>
        <fullName evidence="2">Uncharacterized protein</fullName>
    </submittedName>
</protein>
<gene>
    <name evidence="2" type="ORF">PHLGIDRAFT_125966</name>
</gene>
<dbReference type="STRING" id="745531.A0A0C3S323"/>
<organism evidence="2 3">
    <name type="scientific">Phlebiopsis gigantea (strain 11061_1 CR5-6)</name>
    <name type="common">White-rot fungus</name>
    <name type="synonym">Peniophora gigantea</name>
    <dbReference type="NCBI Taxonomy" id="745531"/>
    <lineage>
        <taxon>Eukaryota</taxon>
        <taxon>Fungi</taxon>
        <taxon>Dikarya</taxon>
        <taxon>Basidiomycota</taxon>
        <taxon>Agaricomycotina</taxon>
        <taxon>Agaricomycetes</taxon>
        <taxon>Polyporales</taxon>
        <taxon>Phanerochaetaceae</taxon>
        <taxon>Phlebiopsis</taxon>
    </lineage>
</organism>
<feature type="compositionally biased region" description="Low complexity" evidence="1">
    <location>
        <begin position="113"/>
        <end position="123"/>
    </location>
</feature>
<dbReference type="OrthoDB" id="3262664at2759"/>
<accession>A0A0C3S323</accession>
<feature type="region of interest" description="Disordered" evidence="1">
    <location>
        <begin position="113"/>
        <end position="139"/>
    </location>
</feature>
<keyword evidence="3" id="KW-1185">Reference proteome</keyword>
<evidence type="ECO:0000313" key="2">
    <source>
        <dbReference type="EMBL" id="KIP09816.1"/>
    </source>
</evidence>
<feature type="region of interest" description="Disordered" evidence="1">
    <location>
        <begin position="68"/>
        <end position="91"/>
    </location>
</feature>
<evidence type="ECO:0000256" key="1">
    <source>
        <dbReference type="SAM" id="MobiDB-lite"/>
    </source>
</evidence>
<proteinExistence type="predicted"/>
<reference evidence="2 3" key="1">
    <citation type="journal article" date="2014" name="PLoS Genet.">
        <title>Analysis of the Phlebiopsis gigantea genome, transcriptome and secretome provides insight into its pioneer colonization strategies of wood.</title>
        <authorList>
            <person name="Hori C."/>
            <person name="Ishida T."/>
            <person name="Igarashi K."/>
            <person name="Samejima M."/>
            <person name="Suzuki H."/>
            <person name="Master E."/>
            <person name="Ferreira P."/>
            <person name="Ruiz-Duenas F.J."/>
            <person name="Held B."/>
            <person name="Canessa P."/>
            <person name="Larrondo L.F."/>
            <person name="Schmoll M."/>
            <person name="Druzhinina I.S."/>
            <person name="Kubicek C.P."/>
            <person name="Gaskell J.A."/>
            <person name="Kersten P."/>
            <person name="St John F."/>
            <person name="Glasner J."/>
            <person name="Sabat G."/>
            <person name="Splinter BonDurant S."/>
            <person name="Syed K."/>
            <person name="Yadav J."/>
            <person name="Mgbeahuruike A.C."/>
            <person name="Kovalchuk A."/>
            <person name="Asiegbu F.O."/>
            <person name="Lackner G."/>
            <person name="Hoffmeister D."/>
            <person name="Rencoret J."/>
            <person name="Gutierrez A."/>
            <person name="Sun H."/>
            <person name="Lindquist E."/>
            <person name="Barry K."/>
            <person name="Riley R."/>
            <person name="Grigoriev I.V."/>
            <person name="Henrissat B."/>
            <person name="Kues U."/>
            <person name="Berka R.M."/>
            <person name="Martinez A.T."/>
            <person name="Covert S.F."/>
            <person name="Blanchette R.A."/>
            <person name="Cullen D."/>
        </authorList>
    </citation>
    <scope>NUCLEOTIDE SEQUENCE [LARGE SCALE GENOMIC DNA]</scope>
    <source>
        <strain evidence="2 3">11061_1 CR5-6</strain>
    </source>
</reference>
<name>A0A0C3S323_PHLG1</name>
<dbReference type="HOGENOM" id="CLU_1230217_0_0_1"/>
<dbReference type="Proteomes" id="UP000053257">
    <property type="component" value="Unassembled WGS sequence"/>
</dbReference>
<sequence length="220" mass="24032">MSLSVDDLVASMSSNHIGQDAMDVAALQAQLRQTLFTQPMSAATSSHRLGTTTPICCTPTSTSFWERPDFDRRRSNSMASTGSRQDMDEYESIDAMDEDERMVEDMLFDASPAPSAVPSYPASQMPPASPTHYARHSRKSSVSSPFSSVHYDVPPANNASLFATTDPFYLAQLAATQNTGPTSFFSQFGKPSQQSPFLKGHPFAHRQNAAEVHPTTAFVR</sequence>
<dbReference type="EMBL" id="KN840461">
    <property type="protein sequence ID" value="KIP09816.1"/>
    <property type="molecule type" value="Genomic_DNA"/>
</dbReference>
<evidence type="ECO:0000313" key="3">
    <source>
        <dbReference type="Proteomes" id="UP000053257"/>
    </source>
</evidence>